<dbReference type="PIRSF" id="PIRSF001438">
    <property type="entry name" value="4pyrrol_synth_OHMeBilane_synth"/>
    <property type="match status" value="1"/>
</dbReference>
<evidence type="ECO:0000256" key="2">
    <source>
        <dbReference type="ARBA" id="ARBA00005638"/>
    </source>
</evidence>
<comment type="similarity">
    <text evidence="2 7">Belongs to the HMBS family.</text>
</comment>
<dbReference type="GO" id="GO:0004418">
    <property type="term" value="F:hydroxymethylbilane synthase activity"/>
    <property type="evidence" value="ECO:0007669"/>
    <property type="project" value="UniProtKB-UniRule"/>
</dbReference>
<evidence type="ECO:0000256" key="6">
    <source>
        <dbReference type="ARBA" id="ARBA00048169"/>
    </source>
</evidence>
<keyword evidence="11" id="KW-1185">Reference proteome</keyword>
<dbReference type="PANTHER" id="PTHR11557">
    <property type="entry name" value="PORPHOBILINOGEN DEAMINASE"/>
    <property type="match status" value="1"/>
</dbReference>
<dbReference type="InterPro" id="IPR000860">
    <property type="entry name" value="HemC"/>
</dbReference>
<dbReference type="InterPro" id="IPR022417">
    <property type="entry name" value="Porphobilin_deaminase_N"/>
</dbReference>
<sequence>MSAPAQPGRDAGPIRIGARRSPLAVAQAEWVADRLRALGAEVELVGIDTRGDVDRRHLTEIGGTGVFAVAVREAVLAGEVDVAVHSMKDLPTAPAPGLEIAAIPEREDPRDVLVGQRLATLTDGMVIGTGSPRRAAQLQAYARERGLQLEFRPIRGNVGTRLALVEHGEVDATVLAAAGLRRLGLLDALPSHEILDPEVLAPAAAQGALAIEIARAARPGVPELIARLDDPATRAAVTAEREFLRTLEAGCLAPVGVLARTANETGGSTDLTLAAVIGRTFLSTSAQAGSDDAPPVRIAGSAAVEQGAELGRELAGQALARLG</sequence>
<gene>
    <name evidence="7" type="primary">hemC</name>
    <name evidence="10" type="ORF">CGZ94_15630</name>
</gene>
<dbReference type="InterPro" id="IPR022419">
    <property type="entry name" value="Porphobilin_deaminase_cofac_BS"/>
</dbReference>
<feature type="domain" description="Porphobilinogen deaminase C-terminal" evidence="9">
    <location>
        <begin position="236"/>
        <end position="279"/>
    </location>
</feature>
<evidence type="ECO:0000256" key="3">
    <source>
        <dbReference type="ARBA" id="ARBA00011245"/>
    </source>
</evidence>
<dbReference type="GO" id="GO:0005737">
    <property type="term" value="C:cytoplasm"/>
    <property type="evidence" value="ECO:0007669"/>
    <property type="project" value="UniProtKB-UniRule"/>
</dbReference>
<comment type="catalytic activity">
    <reaction evidence="6 7">
        <text>4 porphobilinogen + H2O = hydroxymethylbilane + 4 NH4(+)</text>
        <dbReference type="Rhea" id="RHEA:13185"/>
        <dbReference type="ChEBI" id="CHEBI:15377"/>
        <dbReference type="ChEBI" id="CHEBI:28938"/>
        <dbReference type="ChEBI" id="CHEBI:57845"/>
        <dbReference type="ChEBI" id="CHEBI:58126"/>
        <dbReference type="EC" id="2.5.1.61"/>
    </reaction>
</comment>
<dbReference type="Gene3D" id="3.40.190.10">
    <property type="entry name" value="Periplasmic binding protein-like II"/>
    <property type="match status" value="2"/>
</dbReference>
<proteinExistence type="inferred from homology"/>
<organism evidence="10 11">
    <name type="scientific">Enemella evansiae</name>
    <dbReference type="NCBI Taxonomy" id="2016499"/>
    <lineage>
        <taxon>Bacteria</taxon>
        <taxon>Bacillati</taxon>
        <taxon>Actinomycetota</taxon>
        <taxon>Actinomycetes</taxon>
        <taxon>Propionibacteriales</taxon>
        <taxon>Propionibacteriaceae</taxon>
        <taxon>Enemella</taxon>
    </lineage>
</organism>
<dbReference type="Pfam" id="PF03900">
    <property type="entry name" value="Porphobil_deamC"/>
    <property type="match status" value="1"/>
</dbReference>
<dbReference type="Gene3D" id="3.30.160.40">
    <property type="entry name" value="Porphobilinogen deaminase, C-terminal domain"/>
    <property type="match status" value="1"/>
</dbReference>
<keyword evidence="5 7" id="KW-0627">Porphyrin biosynthesis</keyword>
<dbReference type="EC" id="2.5.1.61" evidence="7"/>
<dbReference type="Proteomes" id="UP000215896">
    <property type="component" value="Unassembled WGS sequence"/>
</dbReference>
<comment type="caution">
    <text evidence="10">The sequence shown here is derived from an EMBL/GenBank/DDBJ whole genome shotgun (WGS) entry which is preliminary data.</text>
</comment>
<evidence type="ECO:0000256" key="7">
    <source>
        <dbReference type="HAMAP-Rule" id="MF_00260"/>
    </source>
</evidence>
<comment type="subunit">
    <text evidence="3 7">Monomer.</text>
</comment>
<dbReference type="RefSeq" id="WP_094406179.1">
    <property type="nucleotide sequence ID" value="NZ_NMVO01000015.1"/>
</dbReference>
<evidence type="ECO:0000259" key="8">
    <source>
        <dbReference type="Pfam" id="PF01379"/>
    </source>
</evidence>
<dbReference type="PROSITE" id="PS00533">
    <property type="entry name" value="PORPHOBILINOGEN_DEAM"/>
    <property type="match status" value="1"/>
</dbReference>
<comment type="cofactor">
    <cofactor evidence="7">
        <name>dipyrromethane</name>
        <dbReference type="ChEBI" id="CHEBI:60342"/>
    </cofactor>
    <text evidence="7">Binds 1 dipyrromethane group covalently.</text>
</comment>
<keyword evidence="4 7" id="KW-0808">Transferase</keyword>
<evidence type="ECO:0000313" key="11">
    <source>
        <dbReference type="Proteomes" id="UP000215896"/>
    </source>
</evidence>
<evidence type="ECO:0000313" key="10">
    <source>
        <dbReference type="EMBL" id="OYO11823.1"/>
    </source>
</evidence>
<evidence type="ECO:0000256" key="5">
    <source>
        <dbReference type="ARBA" id="ARBA00023244"/>
    </source>
</evidence>
<reference evidence="10 11" key="1">
    <citation type="submission" date="2017-07" db="EMBL/GenBank/DDBJ databases">
        <title>Draft whole genome sequences of clinical Proprionibacteriaceae strains.</title>
        <authorList>
            <person name="Bernier A.-M."/>
            <person name="Bernard K."/>
            <person name="Domingo M.-C."/>
        </authorList>
    </citation>
    <scope>NUCLEOTIDE SEQUENCE [LARGE SCALE GENOMIC DNA]</scope>
    <source>
        <strain evidence="10 11">NML 030167</strain>
    </source>
</reference>
<dbReference type="AlphaFoldDB" id="A0A255GC09"/>
<dbReference type="HAMAP" id="MF_00260">
    <property type="entry name" value="Porphobil_deam"/>
    <property type="match status" value="1"/>
</dbReference>
<evidence type="ECO:0000256" key="1">
    <source>
        <dbReference type="ARBA" id="ARBA00002869"/>
    </source>
</evidence>
<dbReference type="OrthoDB" id="9810298at2"/>
<dbReference type="PRINTS" id="PR00151">
    <property type="entry name" value="PORPHBDMNASE"/>
</dbReference>
<dbReference type="SUPFAM" id="SSF53850">
    <property type="entry name" value="Periplasmic binding protein-like II"/>
    <property type="match status" value="1"/>
</dbReference>
<evidence type="ECO:0000256" key="4">
    <source>
        <dbReference type="ARBA" id="ARBA00022679"/>
    </source>
</evidence>
<dbReference type="EMBL" id="NMVO01000015">
    <property type="protein sequence ID" value="OYO11823.1"/>
    <property type="molecule type" value="Genomic_DNA"/>
</dbReference>
<dbReference type="FunFam" id="3.40.190.10:FF:000005">
    <property type="entry name" value="Porphobilinogen deaminase"/>
    <property type="match status" value="1"/>
</dbReference>
<comment type="miscellaneous">
    <text evidence="7">The porphobilinogen subunits are added to the dipyrromethane group.</text>
</comment>
<name>A0A255GC09_9ACTN</name>
<dbReference type="SUPFAM" id="SSF54782">
    <property type="entry name" value="Porphobilinogen deaminase (hydroxymethylbilane synthase), C-terminal domain"/>
    <property type="match status" value="1"/>
</dbReference>
<dbReference type="Pfam" id="PF01379">
    <property type="entry name" value="Porphobil_deam"/>
    <property type="match status" value="1"/>
</dbReference>
<dbReference type="GO" id="GO:0006782">
    <property type="term" value="P:protoporphyrinogen IX biosynthetic process"/>
    <property type="evidence" value="ECO:0007669"/>
    <property type="project" value="UniProtKB-UniRule"/>
</dbReference>
<accession>A0A255GC09</accession>
<feature type="modified residue" description="S-(dipyrrolylmethanemethyl)cysteine" evidence="7">
    <location>
        <position position="251"/>
    </location>
</feature>
<dbReference type="NCBIfam" id="TIGR00212">
    <property type="entry name" value="hemC"/>
    <property type="match status" value="1"/>
</dbReference>
<dbReference type="InterPro" id="IPR022418">
    <property type="entry name" value="Porphobilinogen_deaminase_C"/>
</dbReference>
<protein>
    <recommendedName>
        <fullName evidence="7">Porphobilinogen deaminase</fullName>
        <shortName evidence="7">PBG</shortName>
        <ecNumber evidence="7">2.5.1.61</ecNumber>
    </recommendedName>
    <alternativeName>
        <fullName evidence="7">Hydroxymethylbilane synthase</fullName>
        <shortName evidence="7">HMBS</shortName>
    </alternativeName>
    <alternativeName>
        <fullName evidence="7">Pre-uroporphyrinogen synthase</fullName>
    </alternativeName>
</protein>
<comment type="function">
    <text evidence="1 7">Tetrapolymerization of the monopyrrole PBG into the hydroxymethylbilane pre-uroporphyrinogen in several discrete steps.</text>
</comment>
<feature type="domain" description="Porphobilinogen deaminase N-terminal" evidence="8">
    <location>
        <begin position="14"/>
        <end position="215"/>
    </location>
</feature>
<evidence type="ECO:0000259" key="9">
    <source>
        <dbReference type="Pfam" id="PF03900"/>
    </source>
</evidence>
<dbReference type="InterPro" id="IPR036803">
    <property type="entry name" value="Porphobilinogen_deaminase_C_sf"/>
</dbReference>
<dbReference type="PANTHER" id="PTHR11557:SF0">
    <property type="entry name" value="PORPHOBILINOGEN DEAMINASE"/>
    <property type="match status" value="1"/>
</dbReference>